<gene>
    <name evidence="1" type="ORF">PCOR1329_LOCUS26082</name>
</gene>
<evidence type="ECO:0000313" key="2">
    <source>
        <dbReference type="Proteomes" id="UP001189429"/>
    </source>
</evidence>
<organism evidence="1 2">
    <name type="scientific">Prorocentrum cordatum</name>
    <dbReference type="NCBI Taxonomy" id="2364126"/>
    <lineage>
        <taxon>Eukaryota</taxon>
        <taxon>Sar</taxon>
        <taxon>Alveolata</taxon>
        <taxon>Dinophyceae</taxon>
        <taxon>Prorocentrales</taxon>
        <taxon>Prorocentraceae</taxon>
        <taxon>Prorocentrum</taxon>
    </lineage>
</organism>
<evidence type="ECO:0008006" key="3">
    <source>
        <dbReference type="Google" id="ProtNLM"/>
    </source>
</evidence>
<dbReference type="Proteomes" id="UP001189429">
    <property type="component" value="Unassembled WGS sequence"/>
</dbReference>
<evidence type="ECO:0000313" key="1">
    <source>
        <dbReference type="EMBL" id="CAK0826145.1"/>
    </source>
</evidence>
<proteinExistence type="predicted"/>
<comment type="caution">
    <text evidence="1">The sequence shown here is derived from an EMBL/GenBank/DDBJ whole genome shotgun (WGS) entry which is preliminary data.</text>
</comment>
<protein>
    <recommendedName>
        <fullName evidence="3">RNA-directed RNA polymerase</fullName>
    </recommendedName>
</protein>
<reference evidence="1" key="1">
    <citation type="submission" date="2023-10" db="EMBL/GenBank/DDBJ databases">
        <authorList>
            <person name="Chen Y."/>
            <person name="Shah S."/>
            <person name="Dougan E. K."/>
            <person name="Thang M."/>
            <person name="Chan C."/>
        </authorList>
    </citation>
    <scope>NUCLEOTIDE SEQUENCE [LARGE SCALE GENOMIC DNA]</scope>
</reference>
<sequence>AISKAIAIGTKEAAFAHGPDVADRLEAKFPRRRPDLPDAPPAPAIPYDLRAELREHIAAVVPKLPGMLGPGANGLLYEHLKLMTAVPGGLHCHSEVLVMLVAGDAPNEAVRTLRGGRLHAFLKPNNDIRPLSPPSAQWRAAMKGLCSMGAAEFREAAGPCQFGSGRPGGSSACRAQLLLAWGQNPSFDLVGVDMENMYGNLDLASLEQEVQHRVPRLWPLIAPWLRIPRSHVYRAADGATHAVVATNGVDQGDPISALLAPVGVAPLHEAIEEKGMAFAVQFACRGAPSAAGICRKLCQERAGHLDRLRRLRENGLSTQTASALARYASAGDANYTCENFVVDDAQAERLDRASFEGQLEILSVEAHEVSVRERFFLPWRSGGFGLQSVKHGAAALYLANWARELEAAAERSPRFASGADLARELPTVLSAWLQVPQKPADRLTDQQFVTSVRLRMHLPIFIQAGSCGHVSRQQGRSCGAHVEATGIHPLLCSVGGHIAVRHDGVRDELAALLRETVASPVHIEPHDGQVEGDKHPDIMWWDARGDQVWADVAIVTPTPRTVADTSAMSDKEGVLVRHHEGYKRRKYPHLNLVPACFETFGRPGESLVSLVRSLGDGLGDAQRSECISMAWRRLQSALARGNVAILASAGDLIPP</sequence>
<keyword evidence="2" id="KW-1185">Reference proteome</keyword>
<dbReference type="EMBL" id="CAUYUJ010009215">
    <property type="protein sequence ID" value="CAK0826145.1"/>
    <property type="molecule type" value="Genomic_DNA"/>
</dbReference>
<name>A0ABN9S3G5_9DINO</name>
<accession>A0ABN9S3G5</accession>
<feature type="non-terminal residue" evidence="1">
    <location>
        <position position="1"/>
    </location>
</feature>